<feature type="chain" id="PRO_5038898879" description="Amelotin" evidence="2">
    <location>
        <begin position="20"/>
        <end position="346"/>
    </location>
</feature>
<accession>A0A9D3N1R2</accession>
<name>A0A9D3N1R2_9TELE</name>
<feature type="region of interest" description="Disordered" evidence="1">
    <location>
        <begin position="296"/>
        <end position="346"/>
    </location>
</feature>
<protein>
    <recommendedName>
        <fullName evidence="5">Amelotin</fullName>
    </recommendedName>
</protein>
<feature type="compositionally biased region" description="Basic and acidic residues" evidence="1">
    <location>
        <begin position="326"/>
        <end position="336"/>
    </location>
</feature>
<feature type="compositionally biased region" description="Pro residues" evidence="1">
    <location>
        <begin position="249"/>
        <end position="258"/>
    </location>
</feature>
<keyword evidence="2" id="KW-0732">Signal</keyword>
<evidence type="ECO:0008006" key="5">
    <source>
        <dbReference type="Google" id="ProtNLM"/>
    </source>
</evidence>
<feature type="region of interest" description="Disordered" evidence="1">
    <location>
        <begin position="238"/>
        <end position="263"/>
    </location>
</feature>
<sequence length="346" mass="36261">MKLIVFVAFLASAACVISAKKLLVVGGLNGGVVGLNPGVVGVNPGLVSLNGGLLNPGLVVGGVNPALIGGGGAFLAQPAVAPMIPGIPPYMLQPQFGIPNAPAQLPQQFPFQPNGGMPFLPPVNRQALAPQQQAAGQMNPGANGQQPQGDMPTGAILRQQLGIIASNSNEIVRLPGLTLTGMGLGQAQVQGSPFLSPFLIQSQPELLLPPQVLNLGPQVPGPFLPPQQNLPSFILPSYQQEQPTGPINPNNPAPPPNSQDPFQGFPYYMSYGFPQRNTFLKPLPNQNTAVQNAANQNPVRPTKVPQPVQNKVNVLEPLRMTPPPDNRGDRPGRGVEGDPAFPFFQP</sequence>
<feature type="signal peptide" evidence="2">
    <location>
        <begin position="1"/>
        <end position="19"/>
    </location>
</feature>
<organism evidence="3 4">
    <name type="scientific">Hemibagrus wyckioides</name>
    <dbReference type="NCBI Taxonomy" id="337641"/>
    <lineage>
        <taxon>Eukaryota</taxon>
        <taxon>Metazoa</taxon>
        <taxon>Chordata</taxon>
        <taxon>Craniata</taxon>
        <taxon>Vertebrata</taxon>
        <taxon>Euteleostomi</taxon>
        <taxon>Actinopterygii</taxon>
        <taxon>Neopterygii</taxon>
        <taxon>Teleostei</taxon>
        <taxon>Ostariophysi</taxon>
        <taxon>Siluriformes</taxon>
        <taxon>Bagridae</taxon>
        <taxon>Hemibagrus</taxon>
    </lineage>
</organism>
<evidence type="ECO:0000256" key="1">
    <source>
        <dbReference type="SAM" id="MobiDB-lite"/>
    </source>
</evidence>
<dbReference type="PROSITE" id="PS51257">
    <property type="entry name" value="PROKAR_LIPOPROTEIN"/>
    <property type="match status" value="1"/>
</dbReference>
<dbReference type="EMBL" id="JAHKSW010000029">
    <property type="protein sequence ID" value="KAG7314232.1"/>
    <property type="molecule type" value="Genomic_DNA"/>
</dbReference>
<proteinExistence type="predicted"/>
<evidence type="ECO:0000256" key="2">
    <source>
        <dbReference type="SAM" id="SignalP"/>
    </source>
</evidence>
<gene>
    <name evidence="3" type="ORF">KOW79_022728</name>
</gene>
<evidence type="ECO:0000313" key="4">
    <source>
        <dbReference type="Proteomes" id="UP000824219"/>
    </source>
</evidence>
<feature type="region of interest" description="Disordered" evidence="1">
    <location>
        <begin position="129"/>
        <end position="153"/>
    </location>
</feature>
<keyword evidence="4" id="KW-1185">Reference proteome</keyword>
<reference evidence="3 4" key="1">
    <citation type="submission" date="2021-06" db="EMBL/GenBank/DDBJ databases">
        <title>Chromosome-level genome assembly of the red-tail catfish (Hemibagrus wyckioides).</title>
        <authorList>
            <person name="Shao F."/>
        </authorList>
    </citation>
    <scope>NUCLEOTIDE SEQUENCE [LARGE SCALE GENOMIC DNA]</scope>
    <source>
        <strain evidence="3">EC202008001</strain>
        <tissue evidence="3">Blood</tissue>
    </source>
</reference>
<dbReference type="Proteomes" id="UP000824219">
    <property type="component" value="Linkage Group LG29"/>
</dbReference>
<dbReference type="AlphaFoldDB" id="A0A9D3N1R2"/>
<evidence type="ECO:0000313" key="3">
    <source>
        <dbReference type="EMBL" id="KAG7314232.1"/>
    </source>
</evidence>
<comment type="caution">
    <text evidence="3">The sequence shown here is derived from an EMBL/GenBank/DDBJ whole genome shotgun (WGS) entry which is preliminary data.</text>
</comment>
<dbReference type="OrthoDB" id="8862784at2759"/>